<dbReference type="EMBL" id="FLQU01000602">
    <property type="protein sequence ID" value="SBS87865.1"/>
    <property type="molecule type" value="Genomic_DNA"/>
</dbReference>
<accession>A0A1A8X6Y4</accession>
<dbReference type="Proteomes" id="UP000078546">
    <property type="component" value="Unassembled WGS sequence"/>
</dbReference>
<evidence type="ECO:0000313" key="3">
    <source>
        <dbReference type="Proteomes" id="UP000078546"/>
    </source>
</evidence>
<dbReference type="Proteomes" id="UP000078560">
    <property type="component" value="Unassembled WGS sequence"/>
</dbReference>
<protein>
    <submittedName>
        <fullName evidence="2">Uncharacterized protein</fullName>
    </submittedName>
</protein>
<dbReference type="EMBL" id="FLQV01001638">
    <property type="protein sequence ID" value="SBS99988.1"/>
    <property type="molecule type" value="Genomic_DNA"/>
</dbReference>
<dbReference type="InterPro" id="IPR015299">
    <property type="entry name" value="Gamete_antigen_PLAspp"/>
</dbReference>
<gene>
    <name evidence="2" type="ORF">POVCU1_056610</name>
    <name evidence="1" type="ORF">POVCU2_0044940</name>
</gene>
<reference evidence="2" key="2">
    <citation type="submission" date="2016-05" db="EMBL/GenBank/DDBJ databases">
        <authorList>
            <person name="Lavstsen T."/>
            <person name="Jespersen J.S."/>
        </authorList>
    </citation>
    <scope>NUCLEOTIDE SEQUENCE [LARGE SCALE GENOMIC DNA]</scope>
</reference>
<dbReference type="Pfam" id="PF09216">
    <property type="entry name" value="Pfg27"/>
    <property type="match status" value="1"/>
</dbReference>
<proteinExistence type="predicted"/>
<evidence type="ECO:0000313" key="4">
    <source>
        <dbReference type="Proteomes" id="UP000078560"/>
    </source>
</evidence>
<name>A0A1A8X6Y4_PLAOA</name>
<dbReference type="InterPro" id="IPR036469">
    <property type="entry name" value="Pfg27_sf"/>
</dbReference>
<organism evidence="2 3">
    <name type="scientific">Plasmodium ovale curtisi</name>
    <dbReference type="NCBI Taxonomy" id="864141"/>
    <lineage>
        <taxon>Eukaryota</taxon>
        <taxon>Sar</taxon>
        <taxon>Alveolata</taxon>
        <taxon>Apicomplexa</taxon>
        <taxon>Aconoidasida</taxon>
        <taxon>Haemosporida</taxon>
        <taxon>Plasmodiidae</taxon>
        <taxon>Plasmodium</taxon>
        <taxon>Plasmodium (Plasmodium)</taxon>
    </lineage>
</organism>
<reference evidence="3 4" key="1">
    <citation type="submission" date="2016-05" db="EMBL/GenBank/DDBJ databases">
        <authorList>
            <person name="Naeem Raeece"/>
        </authorList>
    </citation>
    <scope>NUCLEOTIDE SEQUENCE [LARGE SCALE GENOMIC DNA]</scope>
</reference>
<dbReference type="Gene3D" id="1.10.3030.10">
    <property type="entry name" value="Gametocyte protein Pfg27"/>
    <property type="match status" value="1"/>
</dbReference>
<dbReference type="SUPFAM" id="SSF89162">
    <property type="entry name" value="Gametocyte protein Pfg27"/>
    <property type="match status" value="1"/>
</dbReference>
<evidence type="ECO:0000313" key="2">
    <source>
        <dbReference type="EMBL" id="SBS99988.1"/>
    </source>
</evidence>
<dbReference type="AlphaFoldDB" id="A0A1A8X6Y4"/>
<evidence type="ECO:0000313" key="1">
    <source>
        <dbReference type="EMBL" id="SBS87865.1"/>
    </source>
</evidence>
<sequence length="216" mass="25647">MVINELRNYADKKPLITNVRNLAEMSPLRLNRKRKFDPSLTIDEIQRLLDVLYVEAVSLNDLVASLLIFLTRIQHPNEFKVLIRDKVSQRLALEIPNYPELRKINMEKRLKEQIEEIVKIHPICKEQILYMHAFFKLEIDVSVELLDFAARQKTEEERNNILNDLRSMRLLLTARMMRNNIEVSDKFVTDAVLRARRRVIDVLEYHFDLQSHAQNN</sequence>